<dbReference type="EMBL" id="SJPQ01000001">
    <property type="protein sequence ID" value="TWT90007.1"/>
    <property type="molecule type" value="Genomic_DNA"/>
</dbReference>
<accession>A0A5C5ZSP4</accession>
<name>A0A5C5ZSP4_9BACT</name>
<organism evidence="1 2">
    <name type="scientific">Pseudobythopirellula maris</name>
    <dbReference type="NCBI Taxonomy" id="2527991"/>
    <lineage>
        <taxon>Bacteria</taxon>
        <taxon>Pseudomonadati</taxon>
        <taxon>Planctomycetota</taxon>
        <taxon>Planctomycetia</taxon>
        <taxon>Pirellulales</taxon>
        <taxon>Lacipirellulaceae</taxon>
        <taxon>Pseudobythopirellula</taxon>
    </lineage>
</organism>
<evidence type="ECO:0000313" key="2">
    <source>
        <dbReference type="Proteomes" id="UP000315440"/>
    </source>
</evidence>
<protein>
    <recommendedName>
        <fullName evidence="3">Arrestin-like N-terminal domain-containing protein</fullName>
    </recommendedName>
</protein>
<comment type="caution">
    <text evidence="1">The sequence shown here is derived from an EMBL/GenBank/DDBJ whole genome shotgun (WGS) entry which is preliminary data.</text>
</comment>
<dbReference type="Proteomes" id="UP000315440">
    <property type="component" value="Unassembled WGS sequence"/>
</dbReference>
<evidence type="ECO:0000313" key="1">
    <source>
        <dbReference type="EMBL" id="TWT90007.1"/>
    </source>
</evidence>
<dbReference type="RefSeq" id="WP_146396257.1">
    <property type="nucleotide sequence ID" value="NZ_SJPQ01000001.1"/>
</dbReference>
<reference evidence="1 2" key="1">
    <citation type="submission" date="2019-02" db="EMBL/GenBank/DDBJ databases">
        <title>Deep-cultivation of Planctomycetes and their phenomic and genomic characterization uncovers novel biology.</title>
        <authorList>
            <person name="Wiegand S."/>
            <person name="Jogler M."/>
            <person name="Boedeker C."/>
            <person name="Pinto D."/>
            <person name="Vollmers J."/>
            <person name="Rivas-Marin E."/>
            <person name="Kohn T."/>
            <person name="Peeters S.H."/>
            <person name="Heuer A."/>
            <person name="Rast P."/>
            <person name="Oberbeckmann S."/>
            <person name="Bunk B."/>
            <person name="Jeske O."/>
            <person name="Meyerdierks A."/>
            <person name="Storesund J.E."/>
            <person name="Kallscheuer N."/>
            <person name="Luecker S."/>
            <person name="Lage O.M."/>
            <person name="Pohl T."/>
            <person name="Merkel B.J."/>
            <person name="Hornburger P."/>
            <person name="Mueller R.-W."/>
            <person name="Bruemmer F."/>
            <person name="Labrenz M."/>
            <person name="Spormann A.M."/>
            <person name="Op Den Camp H."/>
            <person name="Overmann J."/>
            <person name="Amann R."/>
            <person name="Jetten M.S.M."/>
            <person name="Mascher T."/>
            <person name="Medema M.H."/>
            <person name="Devos D.P."/>
            <person name="Kaster A.-K."/>
            <person name="Ovreas L."/>
            <person name="Rohde M."/>
            <person name="Galperin M.Y."/>
            <person name="Jogler C."/>
        </authorList>
    </citation>
    <scope>NUCLEOTIDE SEQUENCE [LARGE SCALE GENOMIC DNA]</scope>
    <source>
        <strain evidence="1 2">Mal64</strain>
    </source>
</reference>
<proteinExistence type="predicted"/>
<sequence length="160" mass="17795">MSQMPPPMNPLPALVPEVWIEHGAKQLAAGERLDGRFRVKGWRETRAYACEVSVLWYTAGKGEEDTSVHEFLRYRLPDKDGPSETADRLDPSQPVAFSTRLPYSPLSYDGVIVKVCWCVRLRVLLPRDRSVVCETSFALVGPNDAKGESPSHTADKEAAP</sequence>
<dbReference type="AlphaFoldDB" id="A0A5C5ZSP4"/>
<keyword evidence="2" id="KW-1185">Reference proteome</keyword>
<gene>
    <name evidence="1" type="ORF">Mal64_03890</name>
</gene>
<dbReference type="OrthoDB" id="269669at2"/>
<evidence type="ECO:0008006" key="3">
    <source>
        <dbReference type="Google" id="ProtNLM"/>
    </source>
</evidence>